<evidence type="ECO:0000313" key="5">
    <source>
        <dbReference type="EMBL" id="KAE8677945.1"/>
    </source>
</evidence>
<organism evidence="5 6">
    <name type="scientific">Hibiscus syriacus</name>
    <name type="common">Rose of Sharon</name>
    <dbReference type="NCBI Taxonomy" id="106335"/>
    <lineage>
        <taxon>Eukaryota</taxon>
        <taxon>Viridiplantae</taxon>
        <taxon>Streptophyta</taxon>
        <taxon>Embryophyta</taxon>
        <taxon>Tracheophyta</taxon>
        <taxon>Spermatophyta</taxon>
        <taxon>Magnoliopsida</taxon>
        <taxon>eudicotyledons</taxon>
        <taxon>Gunneridae</taxon>
        <taxon>Pentapetalae</taxon>
        <taxon>rosids</taxon>
        <taxon>malvids</taxon>
        <taxon>Malvales</taxon>
        <taxon>Malvaceae</taxon>
        <taxon>Malvoideae</taxon>
        <taxon>Hibiscus</taxon>
    </lineage>
</organism>
<evidence type="ECO:0000256" key="1">
    <source>
        <dbReference type="ARBA" id="ARBA00005898"/>
    </source>
</evidence>
<evidence type="ECO:0000313" key="6">
    <source>
        <dbReference type="Proteomes" id="UP000436088"/>
    </source>
</evidence>
<dbReference type="InterPro" id="IPR005761">
    <property type="entry name" value="UDP-N-AcMur-Glu-dNH2Pim_ligase"/>
</dbReference>
<dbReference type="InterPro" id="IPR004101">
    <property type="entry name" value="Mur_ligase_C"/>
</dbReference>
<dbReference type="HAMAP" id="MF_00208">
    <property type="entry name" value="MurE"/>
    <property type="match status" value="1"/>
</dbReference>
<dbReference type="InterPro" id="IPR035911">
    <property type="entry name" value="MurE/MurF_N"/>
</dbReference>
<dbReference type="NCBIfam" id="TIGR01085">
    <property type="entry name" value="murE"/>
    <property type="match status" value="1"/>
</dbReference>
<feature type="domain" description="Mur ligase central" evidence="4">
    <location>
        <begin position="183"/>
        <end position="371"/>
    </location>
</feature>
<evidence type="ECO:0000256" key="2">
    <source>
        <dbReference type="SAM" id="MobiDB-lite"/>
    </source>
</evidence>
<dbReference type="Gene3D" id="3.40.1390.10">
    <property type="entry name" value="MurE/MurF, N-terminal domain"/>
    <property type="match status" value="1"/>
</dbReference>
<dbReference type="Pfam" id="PF08245">
    <property type="entry name" value="Mur_ligase_M"/>
    <property type="match status" value="1"/>
</dbReference>
<comment type="similarity">
    <text evidence="1">Belongs to the MurCDEF family. MurE subfamily.</text>
</comment>
<sequence>MAAFSFTLFSPTFLSPRYRFISPKTRHSHRHHHIPFKLLAITPNRKYYLNTFDDDGIERFQQILCQATRDGKLLHQDFKRKRGVLTGRVKSKFWNPSTQQDSREVKAGDLFVCCVGSSFDARRHLTEAHRRGAVAVIASKGNGIEDTSGYKTLVIVEDANSVLATLAASFYGYPSKSMTVIAINGTNGKTTTTYLVKGLYEALGVWIGLLGTIGYYIHGDNKLGLESPLTTPDANVVQILMAKMFHNGSKAVVMEASSEGLSVGRCMEADFNIAVLTNFTRDHLDFHGTMDEKVINIDDLNAHFFIAQGNPEVPLVTFAIDNKNGDVHALKYELSLSGTRIMVNTPHGVLEISSSLLGRHNVYNILGTVAVGIALGAPLEDIGRGIEKVDAVPGRCEVIDEGQPFGVIVDYAHTPDAVSSLLDFVRELAPKRIITVISCGGDRDKEKRPIMAKISTDKSEVTILTSDNPRNEDPLDILDDMLAGAGRTMPDYLKYEENDYHPPLPNGHQLFVHKNRRWLYVFAGKGHETYLIQGDEKEFFYDRGMPSCIEIWLLTRICQAGIGTSKSHGEACKLHNLTRPPLNGPPHASHQAGDRPKTAATLTTSKGSPKDGLNGREPFPLSPSPILSLHNAEGCKTDPQRRPPRPCDPSLPHDHLRPAGEDLDDINDHHPLLITHITETRKQPSYHRPLGRNILSFADHQQPSFLAVRGSLFHADHRSTVGIWNVVAASHHPDAVKSPKVSILLLWDFVDRRQPRWLPLPDGRKKREEFRGSEASVRRVKQPPKPGGRRRSRGSWDWRLH</sequence>
<name>A0A6A2Y827_HIBSY</name>
<feature type="region of interest" description="Disordered" evidence="2">
    <location>
        <begin position="574"/>
        <end position="657"/>
    </location>
</feature>
<dbReference type="SUPFAM" id="SSF53244">
    <property type="entry name" value="MurD-like peptide ligases, peptide-binding domain"/>
    <property type="match status" value="1"/>
</dbReference>
<dbReference type="PANTHER" id="PTHR23135">
    <property type="entry name" value="MUR LIGASE FAMILY MEMBER"/>
    <property type="match status" value="1"/>
</dbReference>
<feature type="domain" description="Mur ligase C-terminal" evidence="3">
    <location>
        <begin position="394"/>
        <end position="484"/>
    </location>
</feature>
<dbReference type="NCBIfam" id="NF001126">
    <property type="entry name" value="PRK00139.1-4"/>
    <property type="match status" value="1"/>
</dbReference>
<evidence type="ECO:0008006" key="7">
    <source>
        <dbReference type="Google" id="ProtNLM"/>
    </source>
</evidence>
<feature type="compositionally biased region" description="Basic residues" evidence="2">
    <location>
        <begin position="778"/>
        <end position="793"/>
    </location>
</feature>
<dbReference type="PANTHER" id="PTHR23135:SF4">
    <property type="entry name" value="UDP-N-ACETYLMURAMOYL-L-ALANYL-D-GLUTAMATE--2,6-DIAMINOPIMELATE LIGASE MURE HOMOLOG, CHLOROPLASTIC"/>
    <property type="match status" value="1"/>
</dbReference>
<feature type="region of interest" description="Disordered" evidence="2">
    <location>
        <begin position="760"/>
        <end position="801"/>
    </location>
</feature>
<dbReference type="GO" id="GO:0051301">
    <property type="term" value="P:cell division"/>
    <property type="evidence" value="ECO:0007669"/>
    <property type="project" value="InterPro"/>
</dbReference>
<dbReference type="GO" id="GO:0005524">
    <property type="term" value="F:ATP binding"/>
    <property type="evidence" value="ECO:0007669"/>
    <property type="project" value="InterPro"/>
</dbReference>
<dbReference type="GO" id="GO:0016881">
    <property type="term" value="F:acid-amino acid ligase activity"/>
    <property type="evidence" value="ECO:0007669"/>
    <property type="project" value="InterPro"/>
</dbReference>
<dbReference type="InterPro" id="IPR013221">
    <property type="entry name" value="Mur_ligase_cen"/>
</dbReference>
<dbReference type="EMBL" id="VEPZ02001349">
    <property type="protein sequence ID" value="KAE8677945.1"/>
    <property type="molecule type" value="Genomic_DNA"/>
</dbReference>
<gene>
    <name evidence="5" type="ORF">F3Y22_tig00111467pilonHSYRG00071</name>
</gene>
<evidence type="ECO:0000259" key="4">
    <source>
        <dbReference type="Pfam" id="PF08245"/>
    </source>
</evidence>
<dbReference type="GO" id="GO:0005737">
    <property type="term" value="C:cytoplasm"/>
    <property type="evidence" value="ECO:0007669"/>
    <property type="project" value="InterPro"/>
</dbReference>
<feature type="compositionally biased region" description="Basic and acidic residues" evidence="2">
    <location>
        <begin position="762"/>
        <end position="772"/>
    </location>
</feature>
<dbReference type="SUPFAM" id="SSF63418">
    <property type="entry name" value="MurE/MurF N-terminal domain"/>
    <property type="match status" value="1"/>
</dbReference>
<keyword evidence="6" id="KW-1185">Reference proteome</keyword>
<dbReference type="Pfam" id="PF02875">
    <property type="entry name" value="Mur_ligase_C"/>
    <property type="match status" value="1"/>
</dbReference>
<accession>A0A6A2Y827</accession>
<protein>
    <recommendedName>
        <fullName evidence="7">UDP-N-acetylmuramoyl-L-alanyl-D-glutamate--2, 6-diaminopimelate ligase</fullName>
    </recommendedName>
</protein>
<dbReference type="Gene3D" id="3.90.190.20">
    <property type="entry name" value="Mur ligase, C-terminal domain"/>
    <property type="match status" value="1"/>
</dbReference>
<evidence type="ECO:0000259" key="3">
    <source>
        <dbReference type="Pfam" id="PF02875"/>
    </source>
</evidence>
<proteinExistence type="inferred from homology"/>
<dbReference type="Gene3D" id="3.40.1190.10">
    <property type="entry name" value="Mur-like, catalytic domain"/>
    <property type="match status" value="2"/>
</dbReference>
<dbReference type="AlphaFoldDB" id="A0A6A2Y827"/>
<dbReference type="Proteomes" id="UP000436088">
    <property type="component" value="Unassembled WGS sequence"/>
</dbReference>
<dbReference type="InterPro" id="IPR036615">
    <property type="entry name" value="Mur_ligase_C_dom_sf"/>
</dbReference>
<comment type="caution">
    <text evidence="5">The sequence shown here is derived from an EMBL/GenBank/DDBJ whole genome shotgun (WGS) entry which is preliminary data.</text>
</comment>
<dbReference type="GO" id="GO:0008360">
    <property type="term" value="P:regulation of cell shape"/>
    <property type="evidence" value="ECO:0007669"/>
    <property type="project" value="InterPro"/>
</dbReference>
<dbReference type="SUPFAM" id="SSF53623">
    <property type="entry name" value="MurD-like peptide ligases, catalytic domain"/>
    <property type="match status" value="1"/>
</dbReference>
<reference evidence="5" key="1">
    <citation type="submission" date="2019-09" db="EMBL/GenBank/DDBJ databases">
        <title>Draft genome information of white flower Hibiscus syriacus.</title>
        <authorList>
            <person name="Kim Y.-M."/>
        </authorList>
    </citation>
    <scope>NUCLEOTIDE SEQUENCE [LARGE SCALE GENOMIC DNA]</scope>
    <source>
        <strain evidence="5">YM2019G1</strain>
    </source>
</reference>
<dbReference type="InterPro" id="IPR036565">
    <property type="entry name" value="Mur-like_cat_sf"/>
</dbReference>